<comment type="caution">
    <text evidence="2">The sequence shown here is derived from an EMBL/GenBank/DDBJ whole genome shotgun (WGS) entry which is preliminary data.</text>
</comment>
<name>A0AAV1KEZ4_9NEOP</name>
<protein>
    <recommendedName>
        <fullName evidence="1">Complex 1 LYR protein domain-containing protein</fullName>
    </recommendedName>
</protein>
<evidence type="ECO:0000313" key="2">
    <source>
        <dbReference type="EMBL" id="CAK1581615.1"/>
    </source>
</evidence>
<dbReference type="AlphaFoldDB" id="A0AAV1KEZ4"/>
<dbReference type="Pfam" id="PF05347">
    <property type="entry name" value="Complex1_LYR"/>
    <property type="match status" value="1"/>
</dbReference>
<organism evidence="2 3">
    <name type="scientific">Parnassius mnemosyne</name>
    <name type="common">clouded apollo</name>
    <dbReference type="NCBI Taxonomy" id="213953"/>
    <lineage>
        <taxon>Eukaryota</taxon>
        <taxon>Metazoa</taxon>
        <taxon>Ecdysozoa</taxon>
        <taxon>Arthropoda</taxon>
        <taxon>Hexapoda</taxon>
        <taxon>Insecta</taxon>
        <taxon>Pterygota</taxon>
        <taxon>Neoptera</taxon>
        <taxon>Endopterygota</taxon>
        <taxon>Lepidoptera</taxon>
        <taxon>Glossata</taxon>
        <taxon>Ditrysia</taxon>
        <taxon>Papilionoidea</taxon>
        <taxon>Papilionidae</taxon>
        <taxon>Parnassiinae</taxon>
        <taxon>Parnassini</taxon>
        <taxon>Parnassius</taxon>
        <taxon>Driopa</taxon>
    </lineage>
</organism>
<dbReference type="Proteomes" id="UP001314205">
    <property type="component" value="Unassembled WGS sequence"/>
</dbReference>
<reference evidence="2 3" key="1">
    <citation type="submission" date="2023-11" db="EMBL/GenBank/DDBJ databases">
        <authorList>
            <person name="Hedman E."/>
            <person name="Englund M."/>
            <person name="Stromberg M."/>
            <person name="Nyberg Akerstrom W."/>
            <person name="Nylinder S."/>
            <person name="Jareborg N."/>
            <person name="Kallberg Y."/>
            <person name="Kronander E."/>
        </authorList>
    </citation>
    <scope>NUCLEOTIDE SEQUENCE [LARGE SCALE GENOMIC DNA]</scope>
</reference>
<sequence length="67" mass="7884">MHVTRSEVLVLYKKLMLYSRSLSLTDNNYFRNRIASEFRRNKTLCKPEDITFAFKKGEALLQRGSVV</sequence>
<evidence type="ECO:0000313" key="3">
    <source>
        <dbReference type="Proteomes" id="UP001314205"/>
    </source>
</evidence>
<dbReference type="EMBL" id="CAVLGL010000035">
    <property type="protein sequence ID" value="CAK1581615.1"/>
    <property type="molecule type" value="Genomic_DNA"/>
</dbReference>
<accession>A0AAV1KEZ4</accession>
<feature type="domain" description="Complex 1 LYR protein" evidence="1">
    <location>
        <begin position="7"/>
        <end position="62"/>
    </location>
</feature>
<keyword evidence="3" id="KW-1185">Reference proteome</keyword>
<proteinExistence type="predicted"/>
<evidence type="ECO:0000259" key="1">
    <source>
        <dbReference type="Pfam" id="PF05347"/>
    </source>
</evidence>
<gene>
    <name evidence="2" type="ORF">PARMNEM_LOCUS3257</name>
</gene>
<dbReference type="InterPro" id="IPR008011">
    <property type="entry name" value="Complex1_LYR_dom"/>
</dbReference>